<dbReference type="FunFam" id="3.20.20.140:FF:000022">
    <property type="entry name" value="Guanine deaminase"/>
    <property type="match status" value="1"/>
</dbReference>
<dbReference type="NCBIfam" id="TIGR02967">
    <property type="entry name" value="guan_deamin"/>
    <property type="match status" value="1"/>
</dbReference>
<dbReference type="InterPro" id="IPR054418">
    <property type="entry name" value="MQNX/HUTI_composite_N"/>
</dbReference>
<dbReference type="GO" id="GO:0008892">
    <property type="term" value="F:guanine deaminase activity"/>
    <property type="evidence" value="ECO:0007669"/>
    <property type="project" value="UniProtKB-UniRule"/>
</dbReference>
<dbReference type="GO" id="GO:0008270">
    <property type="term" value="F:zinc ion binding"/>
    <property type="evidence" value="ECO:0007669"/>
    <property type="project" value="UniProtKB-UniRule"/>
</dbReference>
<keyword evidence="5 8" id="KW-0378">Hydrolase</keyword>
<accession>A0A6N9TCE2</accession>
<dbReference type="Proteomes" id="UP000471381">
    <property type="component" value="Unassembled WGS sequence"/>
</dbReference>
<dbReference type="GO" id="GO:0005829">
    <property type="term" value="C:cytosol"/>
    <property type="evidence" value="ECO:0007669"/>
    <property type="project" value="TreeGrafter"/>
</dbReference>
<dbReference type="EC" id="3.5.4.3" evidence="3 7"/>
<proteinExistence type="inferred from homology"/>
<dbReference type="InterPro" id="IPR032466">
    <property type="entry name" value="Metal_Hydrolase"/>
</dbReference>
<comment type="similarity">
    <text evidence="2 8">Belongs to the metallo-dependent hydrolases superfamily. ATZ/TRZ family.</text>
</comment>
<sequence length="485" mass="53961">MPLNSLISEAGSLKKSPLKATASNTAVPKRKQLLRASIAHYPKSKPANKSADERSCESLYQRFYERFYKENIEIFTDGALVIEDGIIRDIGDYATVVQKYPDAAISDYSGKWILPGLIDSHLHYPQTQSIANYGDQLLSWLENYTFPAEMAFADEEHAKSIAKVFINQLLRNGTTTGFVFTTVHASSCQALFSAASDINMAIVAGKVCMDRNCPAQLQDTPELAQRESADLIDQWHNKGRNKYALTPRFAPTSSDAQLAALGELATQYKDVFIQTHLSENRDEIAWVNSLFPHADGYLDVYDKHHLVRERSVFGHGIHLKQDEWVRLGEANATLAFCPTSNLFLGSGLFNIEQANANNVHVALATDVGAGTTFNMFKTYGDAYKVSQLRNAPISPFEGFYLMTQGAAAAHQLDDEIGNLNPNTTADFIIVEPRYDELTALRISENAAFEDVFFALSILGDDRMIEQTWISGQCCYNKKENQHALA</sequence>
<dbReference type="NCBIfam" id="NF006679">
    <property type="entry name" value="PRK09228.1"/>
    <property type="match status" value="1"/>
</dbReference>
<protein>
    <recommendedName>
        <fullName evidence="3 7">Guanine deaminase</fullName>
        <shortName evidence="8">Guanase</shortName>
        <ecNumber evidence="3 7">3.5.4.3</ecNumber>
    </recommendedName>
    <alternativeName>
        <fullName evidence="8">Guanine aminohydrolase</fullName>
    </alternativeName>
</protein>
<feature type="domain" description="Amidohydrolase-related" evidence="9">
    <location>
        <begin position="112"/>
        <end position="472"/>
    </location>
</feature>
<evidence type="ECO:0000256" key="7">
    <source>
        <dbReference type="NCBIfam" id="TIGR02967"/>
    </source>
</evidence>
<comment type="cofactor">
    <cofactor evidence="8">
        <name>Zn(2+)</name>
        <dbReference type="ChEBI" id="CHEBI:29105"/>
    </cofactor>
    <text evidence="8">Binds 1 zinc ion per subunit.</text>
</comment>
<dbReference type="AlphaFoldDB" id="A0A6N9TCE2"/>
<evidence type="ECO:0000313" key="11">
    <source>
        <dbReference type="EMBL" id="NDW14953.1"/>
    </source>
</evidence>
<dbReference type="EMBL" id="JAAAWO010000003">
    <property type="protein sequence ID" value="NDW14953.1"/>
    <property type="molecule type" value="Genomic_DNA"/>
</dbReference>
<comment type="catalytic activity">
    <reaction evidence="8">
        <text>guanine + H2O + H(+) = xanthine + NH4(+)</text>
        <dbReference type="Rhea" id="RHEA:14665"/>
        <dbReference type="ChEBI" id="CHEBI:15377"/>
        <dbReference type="ChEBI" id="CHEBI:15378"/>
        <dbReference type="ChEBI" id="CHEBI:16235"/>
        <dbReference type="ChEBI" id="CHEBI:17712"/>
        <dbReference type="ChEBI" id="CHEBI:28938"/>
        <dbReference type="EC" id="3.5.4.3"/>
    </reaction>
</comment>
<dbReference type="SUPFAM" id="SSF51338">
    <property type="entry name" value="Composite domain of metallo-dependent hydrolases"/>
    <property type="match status" value="1"/>
</dbReference>
<keyword evidence="6 8" id="KW-0862">Zinc</keyword>
<dbReference type="InterPro" id="IPR011059">
    <property type="entry name" value="Metal-dep_hydrolase_composite"/>
</dbReference>
<keyword evidence="4 8" id="KW-0479">Metal-binding</keyword>
<organism evidence="11 12">
    <name type="scientific">Alteromonas genovensis</name>
    <dbReference type="NCBI Taxonomy" id="471225"/>
    <lineage>
        <taxon>Bacteria</taxon>
        <taxon>Pseudomonadati</taxon>
        <taxon>Pseudomonadota</taxon>
        <taxon>Gammaproteobacteria</taxon>
        <taxon>Alteromonadales</taxon>
        <taxon>Alteromonadaceae</taxon>
        <taxon>Alteromonas/Salinimonas group</taxon>
        <taxon>Alteromonas</taxon>
    </lineage>
</organism>
<dbReference type="Gene3D" id="2.30.40.10">
    <property type="entry name" value="Urease, subunit C, domain 1"/>
    <property type="match status" value="1"/>
</dbReference>
<comment type="function">
    <text evidence="8">Catalyzes the hydrolytic deamination of guanine, producing xanthine and ammonia.</text>
</comment>
<dbReference type="InterPro" id="IPR051607">
    <property type="entry name" value="Metallo-dep_hydrolases"/>
</dbReference>
<evidence type="ECO:0000256" key="4">
    <source>
        <dbReference type="ARBA" id="ARBA00022723"/>
    </source>
</evidence>
<evidence type="ECO:0000259" key="9">
    <source>
        <dbReference type="Pfam" id="PF01979"/>
    </source>
</evidence>
<dbReference type="PANTHER" id="PTHR11271">
    <property type="entry name" value="GUANINE DEAMINASE"/>
    <property type="match status" value="1"/>
</dbReference>
<dbReference type="UniPathway" id="UPA00603">
    <property type="reaction ID" value="UER00660"/>
</dbReference>
<evidence type="ECO:0000256" key="1">
    <source>
        <dbReference type="ARBA" id="ARBA00004984"/>
    </source>
</evidence>
<evidence type="ECO:0000313" key="12">
    <source>
        <dbReference type="Proteomes" id="UP000471381"/>
    </source>
</evidence>
<gene>
    <name evidence="11" type="primary">guaD</name>
    <name evidence="11" type="ORF">GTQ48_05335</name>
</gene>
<comment type="caution">
    <text evidence="11">The sequence shown here is derived from an EMBL/GenBank/DDBJ whole genome shotgun (WGS) entry which is preliminary data.</text>
</comment>
<evidence type="ECO:0000256" key="6">
    <source>
        <dbReference type="ARBA" id="ARBA00022833"/>
    </source>
</evidence>
<dbReference type="InterPro" id="IPR006680">
    <property type="entry name" value="Amidohydro-rel"/>
</dbReference>
<dbReference type="Pfam" id="PF01979">
    <property type="entry name" value="Amidohydro_1"/>
    <property type="match status" value="1"/>
</dbReference>
<dbReference type="PANTHER" id="PTHR11271:SF6">
    <property type="entry name" value="GUANINE DEAMINASE"/>
    <property type="match status" value="1"/>
</dbReference>
<comment type="pathway">
    <text evidence="1 8">Purine metabolism; guanine degradation; xanthine from guanine: step 1/1.</text>
</comment>
<name>A0A6N9TCE2_9ALTE</name>
<evidence type="ECO:0000256" key="3">
    <source>
        <dbReference type="ARBA" id="ARBA00012781"/>
    </source>
</evidence>
<dbReference type="RefSeq" id="WP_163105513.1">
    <property type="nucleotide sequence ID" value="NZ_JAAAWO010000003.1"/>
</dbReference>
<evidence type="ECO:0000256" key="2">
    <source>
        <dbReference type="ARBA" id="ARBA00006745"/>
    </source>
</evidence>
<feature type="domain" description="Aminodeoxyfutalosine deaminase/Imidazolonepropionase-like composite" evidence="10">
    <location>
        <begin position="78"/>
        <end position="103"/>
    </location>
</feature>
<dbReference type="Pfam" id="PF22039">
    <property type="entry name" value="HUTI_composite_bact"/>
    <property type="match status" value="1"/>
</dbReference>
<reference evidence="11 12" key="1">
    <citation type="submission" date="2020-01" db="EMBL/GenBank/DDBJ databases">
        <title>Genomes of bacteria type strains.</title>
        <authorList>
            <person name="Chen J."/>
            <person name="Zhu S."/>
            <person name="Yang J."/>
        </authorList>
    </citation>
    <scope>NUCLEOTIDE SEQUENCE [LARGE SCALE GENOMIC DNA]</scope>
    <source>
        <strain evidence="11 12">LMG 24078</strain>
    </source>
</reference>
<evidence type="ECO:0000256" key="5">
    <source>
        <dbReference type="ARBA" id="ARBA00022801"/>
    </source>
</evidence>
<dbReference type="InterPro" id="IPR014311">
    <property type="entry name" value="Guanine_deaminase"/>
</dbReference>
<evidence type="ECO:0000259" key="10">
    <source>
        <dbReference type="Pfam" id="PF22039"/>
    </source>
</evidence>
<dbReference type="Gene3D" id="3.20.20.140">
    <property type="entry name" value="Metal-dependent hydrolases"/>
    <property type="match status" value="1"/>
</dbReference>
<keyword evidence="12" id="KW-1185">Reference proteome</keyword>
<dbReference type="GO" id="GO:0006147">
    <property type="term" value="P:guanine catabolic process"/>
    <property type="evidence" value="ECO:0007669"/>
    <property type="project" value="UniProtKB-UniRule"/>
</dbReference>
<evidence type="ECO:0000256" key="8">
    <source>
        <dbReference type="RuleBase" id="RU366009"/>
    </source>
</evidence>
<dbReference type="SUPFAM" id="SSF51556">
    <property type="entry name" value="Metallo-dependent hydrolases"/>
    <property type="match status" value="1"/>
</dbReference>